<dbReference type="AlphaFoldDB" id="A0ABD3XII9"/>
<organism evidence="1 2">
    <name type="scientific">Sinanodonta woodiana</name>
    <name type="common">Chinese pond mussel</name>
    <name type="synonym">Anodonta woodiana</name>
    <dbReference type="NCBI Taxonomy" id="1069815"/>
    <lineage>
        <taxon>Eukaryota</taxon>
        <taxon>Metazoa</taxon>
        <taxon>Spiralia</taxon>
        <taxon>Lophotrochozoa</taxon>
        <taxon>Mollusca</taxon>
        <taxon>Bivalvia</taxon>
        <taxon>Autobranchia</taxon>
        <taxon>Heteroconchia</taxon>
        <taxon>Palaeoheterodonta</taxon>
        <taxon>Unionida</taxon>
        <taxon>Unionoidea</taxon>
        <taxon>Unionidae</taxon>
        <taxon>Unioninae</taxon>
        <taxon>Sinanodonta</taxon>
    </lineage>
</organism>
<reference evidence="1 2" key="1">
    <citation type="submission" date="2024-11" db="EMBL/GenBank/DDBJ databases">
        <title>Chromosome-level genome assembly of the freshwater bivalve Anodonta woodiana.</title>
        <authorList>
            <person name="Chen X."/>
        </authorList>
    </citation>
    <scope>NUCLEOTIDE SEQUENCE [LARGE SCALE GENOMIC DNA]</scope>
    <source>
        <strain evidence="1">MN2024</strain>
        <tissue evidence="1">Gills</tissue>
    </source>
</reference>
<keyword evidence="2" id="KW-1185">Reference proteome</keyword>
<proteinExistence type="predicted"/>
<evidence type="ECO:0008006" key="3">
    <source>
        <dbReference type="Google" id="ProtNLM"/>
    </source>
</evidence>
<protein>
    <recommendedName>
        <fullName evidence="3">Ig-like domain-containing protein</fullName>
    </recommendedName>
</protein>
<sequence length="455" mass="52475">MDGCNISLTWIVLHAKWYFTPFIIGSSYERPIATLSSDRTCTVRGNSSVFCSMNIRDDWLIVVLSIFNVTAEQSGNYTLWKNTLFPEQIPYTSRNLVIIGQPTIMEVSKPVLGLRFQMTCNNTTFEQKPFLYRWRINDIERTIVYNVNSYTISSLGMNDTFSNVTCQVCWNQNTSIISCVTCQYDSCSIYSDPYTIQVIYGPVNVSLSREERHFYLKEHDIFAIDCFANCYPNCIFWWKGLDTIEGQKLNIFFEPRMSGQYACHVTNQQTNITIISDTITLHFAKEESRKLSQVCVQTQTEVLHTEHESHGIHLHIPSTKMRECKRTKKVACPKHSPEDNVRPKLQEDHYNTIDDQALSDEDLGMDLLIHNNSHEARNNEPIHYDYAHSIRIRHTETAFVHAADETSLTRSCDFGRPVELFQDEGNEVTDTDHSYLTVIDDSSHSVEVHQVKKLT</sequence>
<dbReference type="Proteomes" id="UP001634394">
    <property type="component" value="Unassembled WGS sequence"/>
</dbReference>
<evidence type="ECO:0000313" key="2">
    <source>
        <dbReference type="Proteomes" id="UP001634394"/>
    </source>
</evidence>
<name>A0ABD3XII9_SINWO</name>
<comment type="caution">
    <text evidence="1">The sequence shown here is derived from an EMBL/GenBank/DDBJ whole genome shotgun (WGS) entry which is preliminary data.</text>
</comment>
<dbReference type="EMBL" id="JBJQND010000002">
    <property type="protein sequence ID" value="KAL3886086.1"/>
    <property type="molecule type" value="Genomic_DNA"/>
</dbReference>
<gene>
    <name evidence="1" type="ORF">ACJMK2_026109</name>
</gene>
<accession>A0ABD3XII9</accession>
<evidence type="ECO:0000313" key="1">
    <source>
        <dbReference type="EMBL" id="KAL3886086.1"/>
    </source>
</evidence>